<evidence type="ECO:0000256" key="2">
    <source>
        <dbReference type="SAM" id="MobiDB-lite"/>
    </source>
</evidence>
<reference evidence="4 5" key="1">
    <citation type="journal article" date="2020" name="ISME J.">
        <title>Uncovering the hidden diversity of litter-decomposition mechanisms in mushroom-forming fungi.</title>
        <authorList>
            <person name="Floudas D."/>
            <person name="Bentzer J."/>
            <person name="Ahren D."/>
            <person name="Johansson T."/>
            <person name="Persson P."/>
            <person name="Tunlid A."/>
        </authorList>
    </citation>
    <scope>NUCLEOTIDE SEQUENCE [LARGE SCALE GENOMIC DNA]</scope>
    <source>
        <strain evidence="4 5">CBS 291.85</strain>
    </source>
</reference>
<feature type="domain" description="BZIP" evidence="3">
    <location>
        <begin position="30"/>
        <end position="44"/>
    </location>
</feature>
<dbReference type="SUPFAM" id="SSF57959">
    <property type="entry name" value="Leucine zipper domain"/>
    <property type="match status" value="1"/>
</dbReference>
<dbReference type="Gene3D" id="3.30.160.60">
    <property type="entry name" value="Classic Zinc Finger"/>
    <property type="match status" value="1"/>
</dbReference>
<comment type="caution">
    <text evidence="4">The sequence shown here is derived from an EMBL/GenBank/DDBJ whole genome shotgun (WGS) entry which is preliminary data.</text>
</comment>
<evidence type="ECO:0000313" key="4">
    <source>
        <dbReference type="EMBL" id="KAF5374231.1"/>
    </source>
</evidence>
<dbReference type="SMART" id="SM00338">
    <property type="entry name" value="BRLZ"/>
    <property type="match status" value="1"/>
</dbReference>
<evidence type="ECO:0000259" key="3">
    <source>
        <dbReference type="PROSITE" id="PS00036"/>
    </source>
</evidence>
<protein>
    <recommendedName>
        <fullName evidence="3">BZIP domain-containing protein</fullName>
    </recommendedName>
</protein>
<dbReference type="EMBL" id="JAACJM010000002">
    <property type="protein sequence ID" value="KAF5374231.1"/>
    <property type="molecule type" value="Genomic_DNA"/>
</dbReference>
<evidence type="ECO:0000313" key="5">
    <source>
        <dbReference type="Proteomes" id="UP000559256"/>
    </source>
</evidence>
<dbReference type="AlphaFoldDB" id="A0A8H5H029"/>
<organism evidence="4 5">
    <name type="scientific">Tetrapyrgos nigripes</name>
    <dbReference type="NCBI Taxonomy" id="182062"/>
    <lineage>
        <taxon>Eukaryota</taxon>
        <taxon>Fungi</taxon>
        <taxon>Dikarya</taxon>
        <taxon>Basidiomycota</taxon>
        <taxon>Agaricomycotina</taxon>
        <taxon>Agaricomycetes</taxon>
        <taxon>Agaricomycetidae</taxon>
        <taxon>Agaricales</taxon>
        <taxon>Marasmiineae</taxon>
        <taxon>Marasmiaceae</taxon>
        <taxon>Tetrapyrgos</taxon>
    </lineage>
</organism>
<proteinExistence type="predicted"/>
<feature type="region of interest" description="Disordered" evidence="2">
    <location>
        <begin position="1"/>
        <end position="29"/>
    </location>
</feature>
<dbReference type="InterPro" id="IPR046347">
    <property type="entry name" value="bZIP_sf"/>
</dbReference>
<dbReference type="Pfam" id="PF07716">
    <property type="entry name" value="bZIP_2"/>
    <property type="match status" value="1"/>
</dbReference>
<keyword evidence="5" id="KW-1185">Reference proteome</keyword>
<gene>
    <name evidence="4" type="ORF">D9758_004682</name>
</gene>
<dbReference type="PROSITE" id="PS00036">
    <property type="entry name" value="BZIP_BASIC"/>
    <property type="match status" value="1"/>
</dbReference>
<dbReference type="OrthoDB" id="2257100at2759"/>
<dbReference type="InterPro" id="IPR004827">
    <property type="entry name" value="bZIP"/>
</dbReference>
<evidence type="ECO:0000256" key="1">
    <source>
        <dbReference type="SAM" id="Coils"/>
    </source>
</evidence>
<dbReference type="CDD" id="cd12193">
    <property type="entry name" value="bZIP_GCN4"/>
    <property type="match status" value="1"/>
</dbReference>
<name>A0A8H5H029_9AGAR</name>
<dbReference type="GO" id="GO:0003700">
    <property type="term" value="F:DNA-binding transcription factor activity"/>
    <property type="evidence" value="ECO:0007669"/>
    <property type="project" value="InterPro"/>
</dbReference>
<feature type="coiled-coil region" evidence="1">
    <location>
        <begin position="49"/>
        <end position="76"/>
    </location>
</feature>
<keyword evidence="1" id="KW-0175">Coiled coil</keyword>
<dbReference type="Proteomes" id="UP000559256">
    <property type="component" value="Unassembled WGS sequence"/>
</dbReference>
<sequence>MNSAFGDEKDEFAGEDPGPNASEKEQIEWKRCQNTLAARKSRKRRLEHRQMLENKVDNLMVQVERWKTKAQTLEQILRSHGVPFSFDEDEST</sequence>
<accession>A0A8H5H029</accession>